<sequence>MYRVEVGSVLRGNLRGTVRVTYGRDEGATGRLVDGTTYVFATHAWADTVKDGHAQLFQGPMEPVDDAQLSAWKRAAALPVVP</sequence>
<gene>
    <name evidence="1" type="ORF">ACFFTP_12190</name>
</gene>
<protein>
    <submittedName>
        <fullName evidence="1">Uncharacterized protein</fullName>
    </submittedName>
</protein>
<reference evidence="1 2" key="1">
    <citation type="submission" date="2024-09" db="EMBL/GenBank/DDBJ databases">
        <authorList>
            <person name="Sun Q."/>
            <person name="Mori K."/>
        </authorList>
    </citation>
    <scope>NUCLEOTIDE SEQUENCE [LARGE SCALE GENOMIC DNA]</scope>
    <source>
        <strain evidence="1 2">JCM 4414</strain>
    </source>
</reference>
<comment type="caution">
    <text evidence="1">The sequence shown here is derived from an EMBL/GenBank/DDBJ whole genome shotgun (WGS) entry which is preliminary data.</text>
</comment>
<dbReference type="EMBL" id="JBHMCT010000008">
    <property type="protein sequence ID" value="MFB9554951.1"/>
    <property type="molecule type" value="Genomic_DNA"/>
</dbReference>
<evidence type="ECO:0000313" key="2">
    <source>
        <dbReference type="Proteomes" id="UP001589716"/>
    </source>
</evidence>
<keyword evidence="2" id="KW-1185">Reference proteome</keyword>
<proteinExistence type="predicted"/>
<evidence type="ECO:0000313" key="1">
    <source>
        <dbReference type="EMBL" id="MFB9554951.1"/>
    </source>
</evidence>
<organism evidence="1 2">
    <name type="scientific">Streptomyces roseoviridis</name>
    <dbReference type="NCBI Taxonomy" id="67361"/>
    <lineage>
        <taxon>Bacteria</taxon>
        <taxon>Bacillati</taxon>
        <taxon>Actinomycetota</taxon>
        <taxon>Actinomycetes</taxon>
        <taxon>Kitasatosporales</taxon>
        <taxon>Streptomycetaceae</taxon>
        <taxon>Streptomyces</taxon>
    </lineage>
</organism>
<accession>A0ABV5QN84</accession>
<dbReference type="Proteomes" id="UP001589716">
    <property type="component" value="Unassembled WGS sequence"/>
</dbReference>
<name>A0ABV5QN84_9ACTN</name>
<dbReference type="RefSeq" id="WP_345488811.1">
    <property type="nucleotide sequence ID" value="NZ_BAAAWU010000001.1"/>
</dbReference>